<proteinExistence type="predicted"/>
<reference evidence="2" key="1">
    <citation type="submission" date="2022-12" db="EMBL/GenBank/DDBJ databases">
        <title>Reference genome sequencing for broad-spectrum identification of bacterial and archaeal isolates by mass spectrometry.</title>
        <authorList>
            <person name="Sekiguchi Y."/>
            <person name="Tourlousse D.M."/>
        </authorList>
    </citation>
    <scope>NUCLEOTIDE SEQUENCE</scope>
    <source>
        <strain evidence="2">H2</strain>
    </source>
</reference>
<dbReference type="RefSeq" id="WP_214186490.1">
    <property type="nucleotide sequence ID" value="NZ_BSDS01000001.1"/>
</dbReference>
<keyword evidence="1" id="KW-0812">Transmembrane</keyword>
<organism evidence="2 3">
    <name type="scientific">Geobacter hydrogenophilus</name>
    <dbReference type="NCBI Taxonomy" id="40983"/>
    <lineage>
        <taxon>Bacteria</taxon>
        <taxon>Pseudomonadati</taxon>
        <taxon>Thermodesulfobacteriota</taxon>
        <taxon>Desulfuromonadia</taxon>
        <taxon>Geobacterales</taxon>
        <taxon>Geobacteraceae</taxon>
        <taxon>Geobacter</taxon>
    </lineage>
</organism>
<accession>A0A9W6G076</accession>
<sequence>MIERTKNIIANVTVIAVISLILIGGNTWWRQRTQFQRGEAALAGRDYLAAIAGYEAAIHMYTPGSSLVERSARRLWDMGGEFERVGDLDHALIAYRSLRSSFYAAKWLAQPGREWIEGCDRKIAEILGRQGYPPPAPR</sequence>
<evidence type="ECO:0000313" key="2">
    <source>
        <dbReference type="EMBL" id="GLI38404.1"/>
    </source>
</evidence>
<dbReference type="Proteomes" id="UP001144352">
    <property type="component" value="Unassembled WGS sequence"/>
</dbReference>
<name>A0A9W6G076_9BACT</name>
<keyword evidence="1" id="KW-1133">Transmembrane helix</keyword>
<evidence type="ECO:0008006" key="4">
    <source>
        <dbReference type="Google" id="ProtNLM"/>
    </source>
</evidence>
<dbReference type="AlphaFoldDB" id="A0A9W6G076"/>
<feature type="transmembrane region" description="Helical" evidence="1">
    <location>
        <begin position="7"/>
        <end position="29"/>
    </location>
</feature>
<dbReference type="EMBL" id="BSDS01000001">
    <property type="protein sequence ID" value="GLI38404.1"/>
    <property type="molecule type" value="Genomic_DNA"/>
</dbReference>
<protein>
    <recommendedName>
        <fullName evidence="4">Tetratricopeptide repeat protein</fullName>
    </recommendedName>
</protein>
<keyword evidence="3" id="KW-1185">Reference proteome</keyword>
<gene>
    <name evidence="2" type="ORF">GHYDROH2_19050</name>
</gene>
<evidence type="ECO:0000313" key="3">
    <source>
        <dbReference type="Proteomes" id="UP001144352"/>
    </source>
</evidence>
<evidence type="ECO:0000256" key="1">
    <source>
        <dbReference type="SAM" id="Phobius"/>
    </source>
</evidence>
<comment type="caution">
    <text evidence="2">The sequence shown here is derived from an EMBL/GenBank/DDBJ whole genome shotgun (WGS) entry which is preliminary data.</text>
</comment>
<keyword evidence="1" id="KW-0472">Membrane</keyword>